<evidence type="ECO:0000256" key="1">
    <source>
        <dbReference type="ARBA" id="ARBA00023284"/>
    </source>
</evidence>
<dbReference type="Proteomes" id="UP000179797">
    <property type="component" value="Unassembled WGS sequence"/>
</dbReference>
<protein>
    <recommendedName>
        <fullName evidence="2">Thioredoxin domain-containing protein</fullName>
    </recommendedName>
</protein>
<dbReference type="PANTHER" id="PTHR32234">
    <property type="entry name" value="THIOL:DISULFIDE INTERCHANGE PROTEIN DSBD"/>
    <property type="match status" value="1"/>
</dbReference>
<dbReference type="AlphaFoldDB" id="A0A1S1YX64"/>
<dbReference type="PROSITE" id="PS51352">
    <property type="entry name" value="THIOREDOXIN_2"/>
    <property type="match status" value="1"/>
</dbReference>
<dbReference type="InterPro" id="IPR013766">
    <property type="entry name" value="Thioredoxin_domain"/>
</dbReference>
<reference evidence="3 4" key="1">
    <citation type="journal article" date="2012" name="Int. J. Syst. Evol. Microbiol.">
        <title>Flammeovirga pacifica sp. nov., isolated from deep-sea sediment.</title>
        <authorList>
            <person name="Xu H."/>
            <person name="Fu Y."/>
            <person name="Yang N."/>
            <person name="Ding Z."/>
            <person name="Lai Q."/>
            <person name="Zeng R."/>
        </authorList>
    </citation>
    <scope>NUCLEOTIDE SEQUENCE [LARGE SCALE GENOMIC DNA]</scope>
    <source>
        <strain evidence="4">DSM 24597 / LMG 26175 / WPAGA1</strain>
    </source>
</reference>
<dbReference type="SUPFAM" id="SSF52833">
    <property type="entry name" value="Thioredoxin-like"/>
    <property type="match status" value="1"/>
</dbReference>
<dbReference type="Pfam" id="PF13899">
    <property type="entry name" value="Thioredoxin_7"/>
    <property type="match status" value="1"/>
</dbReference>
<evidence type="ECO:0000259" key="2">
    <source>
        <dbReference type="PROSITE" id="PS51352"/>
    </source>
</evidence>
<evidence type="ECO:0000313" key="4">
    <source>
        <dbReference type="Proteomes" id="UP000179797"/>
    </source>
</evidence>
<dbReference type="Gene3D" id="3.40.30.10">
    <property type="entry name" value="Glutaredoxin"/>
    <property type="match status" value="1"/>
</dbReference>
<proteinExistence type="predicted"/>
<dbReference type="STRING" id="915059.NH26_03265"/>
<sequence>MCSCHQTSTNKEDNNATNAQKLIVVEQDYIKAKELASKESKLLFIDFYTTWCAPCKQLDKLVFENDSIKEILSNDYILLKYDAENDTVFHLSKKYHVSSYPTAIVLNPKGYVVNRKYGFPGNDFRTLSQSVLEFTEQSVALNNQNEYIKGYSNTINKTKYPQFYIDFVNRTNIKPKTSDIVSFINSKENFFVEEDFTTLFYFGRKAPPSVGDIIARDKERYFDLYGKQDVEVLLYFIASAKFNEAIIENDQEKYNLAVKFTKETLSQDWIDDILPSFEIDWLKSQNKWLEVFEVYEKRKNNGDLKEGEINYICWDVYKKCDDQEVITKCIDWMKEVTDSKPNYAYLDTYAFLLFKSGNKKETKEIANKAIEMAKQENENPKTLEELLEKL</sequence>
<gene>
    <name evidence="3" type="ORF">NH26_03265</name>
</gene>
<dbReference type="PROSITE" id="PS00194">
    <property type="entry name" value="THIOREDOXIN_1"/>
    <property type="match status" value="1"/>
</dbReference>
<feature type="domain" description="Thioredoxin" evidence="2">
    <location>
        <begin position="5"/>
        <end position="140"/>
    </location>
</feature>
<keyword evidence="4" id="KW-1185">Reference proteome</keyword>
<comment type="caution">
    <text evidence="3">The sequence shown here is derived from an EMBL/GenBank/DDBJ whole genome shotgun (WGS) entry which is preliminary data.</text>
</comment>
<dbReference type="EMBL" id="JRYR02000001">
    <property type="protein sequence ID" value="OHX65435.1"/>
    <property type="molecule type" value="Genomic_DNA"/>
</dbReference>
<organism evidence="3 4">
    <name type="scientific">Flammeovirga pacifica</name>
    <dbReference type="NCBI Taxonomy" id="915059"/>
    <lineage>
        <taxon>Bacteria</taxon>
        <taxon>Pseudomonadati</taxon>
        <taxon>Bacteroidota</taxon>
        <taxon>Cytophagia</taxon>
        <taxon>Cytophagales</taxon>
        <taxon>Flammeovirgaceae</taxon>
        <taxon>Flammeovirga</taxon>
    </lineage>
</organism>
<dbReference type="InterPro" id="IPR036249">
    <property type="entry name" value="Thioredoxin-like_sf"/>
</dbReference>
<keyword evidence="1" id="KW-0676">Redox-active center</keyword>
<dbReference type="GO" id="GO:0045454">
    <property type="term" value="P:cell redox homeostasis"/>
    <property type="evidence" value="ECO:0007669"/>
    <property type="project" value="TreeGrafter"/>
</dbReference>
<dbReference type="PANTHER" id="PTHR32234:SF0">
    <property type="entry name" value="THIOL:DISULFIDE INTERCHANGE PROTEIN DSBD"/>
    <property type="match status" value="1"/>
</dbReference>
<evidence type="ECO:0000313" key="3">
    <source>
        <dbReference type="EMBL" id="OHX65435.1"/>
    </source>
</evidence>
<dbReference type="GO" id="GO:0015035">
    <property type="term" value="F:protein-disulfide reductase activity"/>
    <property type="evidence" value="ECO:0007669"/>
    <property type="project" value="TreeGrafter"/>
</dbReference>
<dbReference type="InterPro" id="IPR017937">
    <property type="entry name" value="Thioredoxin_CS"/>
</dbReference>
<accession>A0A1S1YX64</accession>
<name>A0A1S1YX64_FLAPC</name>